<dbReference type="Proteomes" id="UP000028488">
    <property type="component" value="Chromosome"/>
</dbReference>
<evidence type="ECO:0000256" key="2">
    <source>
        <dbReference type="SAM" id="Phobius"/>
    </source>
</evidence>
<dbReference type="InterPro" id="IPR019051">
    <property type="entry name" value="Trp_biosyn_TM_oprn/chp"/>
</dbReference>
<feature type="region of interest" description="Disordered" evidence="1">
    <location>
        <begin position="170"/>
        <end position="234"/>
    </location>
</feature>
<keyword evidence="2" id="KW-0812">Transmembrane</keyword>
<evidence type="ECO:0000313" key="3">
    <source>
        <dbReference type="EMBL" id="AII10120.1"/>
    </source>
</evidence>
<feature type="transmembrane region" description="Helical" evidence="2">
    <location>
        <begin position="91"/>
        <end position="115"/>
    </location>
</feature>
<reference evidence="3 4" key="1">
    <citation type="submission" date="2014-07" db="EMBL/GenBank/DDBJ databases">
        <title>Genome Sequence of Rhodococcus opacus Strain R7, a Biodegrader of Mono- and Polycyclic Aromatic Hydrocarbons.</title>
        <authorList>
            <person name="Di Gennaro P."/>
            <person name="Zampolli J."/>
            <person name="Presti I."/>
            <person name="Cappelletti M."/>
            <person name="D'Ursi P."/>
            <person name="Orro A."/>
            <person name="Mezzelani A."/>
            <person name="Milanesi L."/>
        </authorList>
    </citation>
    <scope>NUCLEOTIDE SEQUENCE [LARGE SCALE GENOMIC DNA]</scope>
    <source>
        <strain evidence="3 4">R7</strain>
    </source>
</reference>
<keyword evidence="2" id="KW-1133">Transmembrane helix</keyword>
<proteinExistence type="predicted"/>
<feature type="compositionally biased region" description="Basic and acidic residues" evidence="1">
    <location>
        <begin position="212"/>
        <end position="234"/>
    </location>
</feature>
<sequence>MSDASETAREPGRAGRRRSMISVLLLAVAALCLWGASRMTWVEVTSSDGLGEERTSALVGGTWAAALTPLALTLVAAIAASFAVKGWALRVLGVLVAVVAVAAAVPAVGLIVSGASDDEAGRLAELPGRAEVQSVSVYVGPAVLALVGALVALAAAVELIRRPRVRAGLSSKYDSPGARRDAAKKTGADSAEGPVTQRMLWDALDAGEDPTVEDKKAEPVDQVDGPDKDPGTRT</sequence>
<dbReference type="EMBL" id="CP008947">
    <property type="protein sequence ID" value="AII10120.1"/>
    <property type="molecule type" value="Genomic_DNA"/>
</dbReference>
<dbReference type="InterPro" id="IPR011746">
    <property type="entry name" value="Trp_synth-assoc_CHP"/>
</dbReference>
<feature type="transmembrane region" description="Helical" evidence="2">
    <location>
        <begin position="135"/>
        <end position="157"/>
    </location>
</feature>
<dbReference type="AlphaFoldDB" id="A0A076EVL9"/>
<keyword evidence="2" id="KW-0472">Membrane</keyword>
<evidence type="ECO:0000313" key="4">
    <source>
        <dbReference type="Proteomes" id="UP000028488"/>
    </source>
</evidence>
<evidence type="ECO:0000256" key="1">
    <source>
        <dbReference type="SAM" id="MobiDB-lite"/>
    </source>
</evidence>
<dbReference type="RefSeq" id="WP_128641990.1">
    <property type="nucleotide sequence ID" value="NZ_CP008947.1"/>
</dbReference>
<dbReference type="eggNOG" id="ENOG5033A40">
    <property type="taxonomic scope" value="Bacteria"/>
</dbReference>
<gene>
    <name evidence="3" type="ORF">EP51_37920</name>
</gene>
<feature type="transmembrane region" description="Helical" evidence="2">
    <location>
        <begin position="21"/>
        <end position="41"/>
    </location>
</feature>
<protein>
    <submittedName>
        <fullName evidence="3">Membrane protein</fullName>
    </submittedName>
</protein>
<name>A0A076EVL9_RHOOP</name>
<feature type="transmembrane region" description="Helical" evidence="2">
    <location>
        <begin position="61"/>
        <end position="84"/>
    </location>
</feature>
<feature type="compositionally biased region" description="Basic and acidic residues" evidence="1">
    <location>
        <begin position="177"/>
        <end position="187"/>
    </location>
</feature>
<dbReference type="Pfam" id="PF09534">
    <property type="entry name" value="Trp_oprn_chp"/>
    <property type="match status" value="1"/>
</dbReference>
<organism evidence="3 4">
    <name type="scientific">Rhodococcus opacus</name>
    <name type="common">Nocardia opaca</name>
    <dbReference type="NCBI Taxonomy" id="37919"/>
    <lineage>
        <taxon>Bacteria</taxon>
        <taxon>Bacillati</taxon>
        <taxon>Actinomycetota</taxon>
        <taxon>Actinomycetes</taxon>
        <taxon>Mycobacteriales</taxon>
        <taxon>Nocardiaceae</taxon>
        <taxon>Rhodococcus</taxon>
    </lineage>
</organism>
<accession>A0A076EVL9</accession>
<dbReference type="NCBIfam" id="TIGR02234">
    <property type="entry name" value="trp_oprn_chp"/>
    <property type="match status" value="1"/>
</dbReference>